<evidence type="ECO:0000313" key="5">
    <source>
        <dbReference type="Proteomes" id="UP000037175"/>
    </source>
</evidence>
<name>A0A0L6VZ68_9FIRM</name>
<dbReference type="EMBL" id="LGTE01000032">
    <property type="protein sequence ID" value="KNZ68423.1"/>
    <property type="molecule type" value="Genomic_DNA"/>
</dbReference>
<keyword evidence="5" id="KW-1185">Reference proteome</keyword>
<dbReference type="InterPro" id="IPR050922">
    <property type="entry name" value="LytR/CpsA/Psr_CW_biosynth"/>
</dbReference>
<dbReference type="RefSeq" id="WP_013121698.1">
    <property type="nucleotide sequence ID" value="NZ_LGTE01000032.1"/>
</dbReference>
<organism evidence="4 5">
    <name type="scientific">Thermincola ferriacetica</name>
    <dbReference type="NCBI Taxonomy" id="281456"/>
    <lineage>
        <taxon>Bacteria</taxon>
        <taxon>Bacillati</taxon>
        <taxon>Bacillota</taxon>
        <taxon>Clostridia</taxon>
        <taxon>Eubacteriales</taxon>
        <taxon>Thermincolaceae</taxon>
        <taxon>Thermincola</taxon>
    </lineage>
</organism>
<dbReference type="NCBIfam" id="TIGR00350">
    <property type="entry name" value="lytR_cpsA_psr"/>
    <property type="match status" value="1"/>
</dbReference>
<feature type="transmembrane region" description="Helical" evidence="2">
    <location>
        <begin position="30"/>
        <end position="49"/>
    </location>
</feature>
<evidence type="ECO:0000256" key="2">
    <source>
        <dbReference type="SAM" id="Phobius"/>
    </source>
</evidence>
<dbReference type="Gene3D" id="3.40.630.190">
    <property type="entry name" value="LCP protein"/>
    <property type="match status" value="1"/>
</dbReference>
<evidence type="ECO:0000313" key="4">
    <source>
        <dbReference type="EMBL" id="KNZ68423.1"/>
    </source>
</evidence>
<dbReference type="InterPro" id="IPR004474">
    <property type="entry name" value="LytR_CpsA_psr"/>
</dbReference>
<dbReference type="Pfam" id="PF03816">
    <property type="entry name" value="LytR_cpsA_psr"/>
    <property type="match status" value="1"/>
</dbReference>
<dbReference type="PATRIC" id="fig|281456.6.peg.3204"/>
<evidence type="ECO:0000259" key="3">
    <source>
        <dbReference type="Pfam" id="PF03816"/>
    </source>
</evidence>
<dbReference type="PANTHER" id="PTHR33392">
    <property type="entry name" value="POLYISOPRENYL-TEICHOIC ACID--PEPTIDOGLYCAN TEICHOIC ACID TRANSFERASE TAGU"/>
    <property type="match status" value="1"/>
</dbReference>
<feature type="domain" description="Cell envelope-related transcriptional attenuator" evidence="3">
    <location>
        <begin position="103"/>
        <end position="246"/>
    </location>
</feature>
<keyword evidence="2" id="KW-0812">Transmembrane</keyword>
<dbReference type="PANTHER" id="PTHR33392:SF6">
    <property type="entry name" value="POLYISOPRENYL-TEICHOIC ACID--PEPTIDOGLYCAN TEICHOIC ACID TRANSFERASE TAGU"/>
    <property type="match status" value="1"/>
</dbReference>
<evidence type="ECO:0000256" key="1">
    <source>
        <dbReference type="ARBA" id="ARBA00006068"/>
    </source>
</evidence>
<keyword evidence="2" id="KW-0472">Membrane</keyword>
<keyword evidence="2" id="KW-1133">Transmembrane helix</keyword>
<dbReference type="AlphaFoldDB" id="A0A0L6VZ68"/>
<protein>
    <submittedName>
        <fullName evidence="4">Cell envelope-related transcriptional attenuator</fullName>
    </submittedName>
</protein>
<proteinExistence type="inferred from homology"/>
<sequence>MDFYRFDQEYYAAATRVERLKIRRLNKRRLVFRLFLVFAFIGLGVYSVYSYGDRARDFLAWRIGATFAGDSIEKRPEALAKPADPVKNILIMGTDQRENEPSRSDTIIVAMLNLKTKKAHFISLPRDSRVKIEGFKHKTKLNHAHSNGGIKLVKGTIENLLGIKIHNYLETNFTGFANIIDLLGGVEIDVEQRMYYPPEDIDVKKGRQVLDGHDALGYVRYRSDGRGDLGRIERQQKFLKALIEQHLRLGTLLKLPDIIEQLKENVKTDMSVADLLSLAENFHSMKAADVQFHQLPGKPSYIHGASYFIVDEEELQYLMREIEADLR</sequence>
<comment type="caution">
    <text evidence="4">The sequence shown here is derived from an EMBL/GenBank/DDBJ whole genome shotgun (WGS) entry which is preliminary data.</text>
</comment>
<dbReference type="Proteomes" id="UP000037175">
    <property type="component" value="Unassembled WGS sequence"/>
</dbReference>
<gene>
    <name evidence="4" type="ORF">Tfer_3061</name>
</gene>
<comment type="similarity">
    <text evidence="1">Belongs to the LytR/CpsA/Psr (LCP) family.</text>
</comment>
<reference evidence="5" key="1">
    <citation type="submission" date="2015-07" db="EMBL/GenBank/DDBJ databases">
        <title>Complete Genome of Thermincola ferriacetica strain Z-0001T.</title>
        <authorList>
            <person name="Lusk B."/>
            <person name="Badalamenti J.P."/>
            <person name="Parameswaran P."/>
            <person name="Bond D.R."/>
            <person name="Torres C.I."/>
        </authorList>
    </citation>
    <scope>NUCLEOTIDE SEQUENCE [LARGE SCALE GENOMIC DNA]</scope>
    <source>
        <strain evidence="5">Z-0001</strain>
    </source>
</reference>
<accession>A0A0L6VZ68</accession>